<proteinExistence type="predicted"/>
<dbReference type="SUPFAM" id="SSF52540">
    <property type="entry name" value="P-loop containing nucleoside triphosphate hydrolases"/>
    <property type="match status" value="1"/>
</dbReference>
<dbReference type="Gene3D" id="3.40.50.300">
    <property type="entry name" value="P-loop containing nucleotide triphosphate hydrolases"/>
    <property type="match status" value="1"/>
</dbReference>
<comment type="caution">
    <text evidence="3">The sequence shown here is derived from an EMBL/GenBank/DDBJ whole genome shotgun (WGS) entry which is preliminary data.</text>
</comment>
<dbReference type="SUPFAM" id="SSF52047">
    <property type="entry name" value="RNI-like"/>
    <property type="match status" value="1"/>
</dbReference>
<evidence type="ECO:0000313" key="3">
    <source>
        <dbReference type="EMBL" id="CAI0394260.1"/>
    </source>
</evidence>
<accession>A0AAV0I9H3</accession>
<protein>
    <recommendedName>
        <fullName evidence="2">TIR domain-containing protein</fullName>
    </recommendedName>
</protein>
<evidence type="ECO:0000256" key="1">
    <source>
        <dbReference type="ARBA" id="ARBA00023027"/>
    </source>
</evidence>
<dbReference type="PRINTS" id="PR00364">
    <property type="entry name" value="DISEASERSIST"/>
</dbReference>
<keyword evidence="1" id="KW-0520">NAD</keyword>
<dbReference type="InterPro" id="IPR044974">
    <property type="entry name" value="Disease_R_plants"/>
</dbReference>
<dbReference type="Gene3D" id="3.40.50.10140">
    <property type="entry name" value="Toll/interleukin-1 receptor homology (TIR) domain"/>
    <property type="match status" value="1"/>
</dbReference>
<dbReference type="GO" id="GO:0043531">
    <property type="term" value="F:ADP binding"/>
    <property type="evidence" value="ECO:0007669"/>
    <property type="project" value="InterPro"/>
</dbReference>
<dbReference type="SUPFAM" id="SSF52200">
    <property type="entry name" value="Toll/Interleukin receptor TIR domain"/>
    <property type="match status" value="1"/>
</dbReference>
<dbReference type="Pfam" id="PF01582">
    <property type="entry name" value="TIR"/>
    <property type="match status" value="1"/>
</dbReference>
<dbReference type="EMBL" id="CAMGYJ010000003">
    <property type="protein sequence ID" value="CAI0394260.1"/>
    <property type="molecule type" value="Genomic_DNA"/>
</dbReference>
<name>A0AAV0I9H3_9ROSI</name>
<dbReference type="InterPro" id="IPR000157">
    <property type="entry name" value="TIR_dom"/>
</dbReference>
<dbReference type="Proteomes" id="UP001154282">
    <property type="component" value="Unassembled WGS sequence"/>
</dbReference>
<dbReference type="GO" id="GO:0007165">
    <property type="term" value="P:signal transduction"/>
    <property type="evidence" value="ECO:0007669"/>
    <property type="project" value="InterPro"/>
</dbReference>
<gene>
    <name evidence="3" type="ORF">LITE_LOCUS8254</name>
</gene>
<dbReference type="AlphaFoldDB" id="A0AAV0I9H3"/>
<dbReference type="PANTHER" id="PTHR11017:SF570">
    <property type="entry name" value="DISEASE RESISTANCE PROTEIN (TIR-NBS CLASS)-RELATED"/>
    <property type="match status" value="1"/>
</dbReference>
<dbReference type="SUPFAM" id="SSF52058">
    <property type="entry name" value="L domain-like"/>
    <property type="match status" value="1"/>
</dbReference>
<dbReference type="InterPro" id="IPR027417">
    <property type="entry name" value="P-loop_NTPase"/>
</dbReference>
<sequence length="962" mass="109932">MFRINVTSATFLSKSGNLRRLVLDLSWTDHRHILSAQQYLHLSGLWSLVEISTTVCKRLAEVNGIKEMLLLKLLETMEQIRSNSIASSSCSLDPLPAVEYEVFLSFRGPDVRTTFADFLHKFLNGKKIRTFFDDEALRKGEETDGSLAKAIGESRIYIPILSKGYASSKWCLNELALMVQHCKKDEGRHTILPIFYLIEPRDVRHCTGSYEEAMEQQSEIYDEETIEAWKEALNAVGQIKGWSVNESDGQGAVAEVVYSRVWPLVHENYKLVTNELIGIDSHVNQVIELLKLESGINIIGIHGMGGIGKTTIAKAVHDKVITQFDRRCFLENAGEILSSQNDGITTLQRINKEYPFYMWKNCEFYPGSGIRTLILRSLIKLDEGNVFWMHDHLRDLGRKIVHEEDDQHPWKRTRIWSNEDAVDMLRNGEGTERLEVLRVNMADENFELTENKFLKLSGLRYLEVYFGRLIGDFKKILRNLSWLSLYDCRSIPTDFNMKKLVILSMKGCPVGDDWREIPASIGKLSSLKILDLKEMDIVVPELPTSLKWLTLSLTSPGVPNLSELKDLEGLSWTCYALDLSVSWWKLSKLKNLTLKLLYEESVNPNYQYRYSPRRGMIALISSSPSLPSSLNTLSISGSRFQHLERLPNLVNLRNLRNLFLEYIGAHKVVGLGELSMLQKFHLSNAPNLINLDGLEHLELLKTLTVSDCDVLRKLPSLSNLIMLRELQILYCPLLLEIQGLGRQASLSYLKIHGCYRLTRVTGLDKLESLQVLKINYCTSIEWLHDLSALEHLRELNSKGCNQLTEMMGIDKLESLQELVVTECAIEELPDLSALVLLQKLNISECNELTEVKGLDKLHSLRILRITDCASIKKLPDLSAFKHLRELTITGCNQLTEVNGIERLEGSRYLTIDERLKTSETMVQSEHERLEPLHRDNNSRPKIWSRILSCWGVCLKDSDMEWL</sequence>
<keyword evidence="4" id="KW-1185">Reference proteome</keyword>
<evidence type="ECO:0000259" key="2">
    <source>
        <dbReference type="PROSITE" id="PS50104"/>
    </source>
</evidence>
<dbReference type="InterPro" id="IPR035897">
    <property type="entry name" value="Toll_tir_struct_dom_sf"/>
</dbReference>
<dbReference type="InterPro" id="IPR002182">
    <property type="entry name" value="NB-ARC"/>
</dbReference>
<dbReference type="InterPro" id="IPR032675">
    <property type="entry name" value="LRR_dom_sf"/>
</dbReference>
<dbReference type="SMART" id="SM00255">
    <property type="entry name" value="TIR"/>
    <property type="match status" value="1"/>
</dbReference>
<feature type="domain" description="TIR" evidence="2">
    <location>
        <begin position="98"/>
        <end position="261"/>
    </location>
</feature>
<dbReference type="GO" id="GO:0006952">
    <property type="term" value="P:defense response"/>
    <property type="evidence" value="ECO:0007669"/>
    <property type="project" value="InterPro"/>
</dbReference>
<organism evidence="3 4">
    <name type="scientific">Linum tenue</name>
    <dbReference type="NCBI Taxonomy" id="586396"/>
    <lineage>
        <taxon>Eukaryota</taxon>
        <taxon>Viridiplantae</taxon>
        <taxon>Streptophyta</taxon>
        <taxon>Embryophyta</taxon>
        <taxon>Tracheophyta</taxon>
        <taxon>Spermatophyta</taxon>
        <taxon>Magnoliopsida</taxon>
        <taxon>eudicotyledons</taxon>
        <taxon>Gunneridae</taxon>
        <taxon>Pentapetalae</taxon>
        <taxon>rosids</taxon>
        <taxon>fabids</taxon>
        <taxon>Malpighiales</taxon>
        <taxon>Linaceae</taxon>
        <taxon>Linum</taxon>
    </lineage>
</organism>
<dbReference type="PANTHER" id="PTHR11017">
    <property type="entry name" value="LEUCINE-RICH REPEAT-CONTAINING PROTEIN"/>
    <property type="match status" value="1"/>
</dbReference>
<dbReference type="PROSITE" id="PS50104">
    <property type="entry name" value="TIR"/>
    <property type="match status" value="1"/>
</dbReference>
<reference evidence="3" key="1">
    <citation type="submission" date="2022-08" db="EMBL/GenBank/DDBJ databases">
        <authorList>
            <person name="Gutierrez-Valencia J."/>
        </authorList>
    </citation>
    <scope>NUCLEOTIDE SEQUENCE</scope>
</reference>
<dbReference type="Gene3D" id="3.80.10.10">
    <property type="entry name" value="Ribonuclease Inhibitor"/>
    <property type="match status" value="3"/>
</dbReference>
<evidence type="ECO:0000313" key="4">
    <source>
        <dbReference type="Proteomes" id="UP001154282"/>
    </source>
</evidence>
<dbReference type="Pfam" id="PF00931">
    <property type="entry name" value="NB-ARC"/>
    <property type="match status" value="1"/>
</dbReference>
<dbReference type="FunFam" id="3.40.50.10140:FF:000007">
    <property type="entry name" value="Disease resistance protein (TIR-NBS-LRR class)"/>
    <property type="match status" value="1"/>
</dbReference>